<dbReference type="Pfam" id="PF00535">
    <property type="entry name" value="Glycos_transf_2"/>
    <property type="match status" value="1"/>
</dbReference>
<keyword evidence="2" id="KW-0808">Transferase</keyword>
<dbReference type="RefSeq" id="WP_342112984.1">
    <property type="nucleotide sequence ID" value="NZ_JBCAUN010000001.1"/>
</dbReference>
<protein>
    <submittedName>
        <fullName evidence="2">Glycosyltransferase</fullName>
        <ecNumber evidence="2">2.4.-.-</ecNumber>
    </submittedName>
</protein>
<dbReference type="Proteomes" id="UP001425155">
    <property type="component" value="Unassembled WGS sequence"/>
</dbReference>
<sequence length="300" mass="33064">MTLDIMLPFYGRVDHFRDAVTSVLGQTDPDWRLVIIDDHYPDEAAARWVTGIGDARIEYRRHAENHGINRTFQECVDDSRAEWFTIFGCDDVMRPEYVATIARLASANPGASMIHPGVGIIDEDGRPARTLVDAAKAFYRPSGPETVTLTGEALAVSVVRGNWMNFPAVAWRGDVVRPIGFRPGYQVVQDLALVVDIAEQGGSLVVDHQVVFDYRRHAGSVSSWRAVDGSRFVEEQGYFRASAARFDERGWRRAARAARLHLSSRINAATQLPGALAHRDLAGAGILARHSVGIRSSGTP</sequence>
<dbReference type="InterPro" id="IPR050834">
    <property type="entry name" value="Glycosyltransf_2"/>
</dbReference>
<gene>
    <name evidence="2" type="ORF">WJX64_08330</name>
</gene>
<reference evidence="2 3" key="1">
    <citation type="submission" date="2024-03" db="EMBL/GenBank/DDBJ databases">
        <title>YIM 134122 draft genome.</title>
        <authorList>
            <person name="Zuo S."/>
            <person name="Xiong L."/>
        </authorList>
    </citation>
    <scope>NUCLEOTIDE SEQUENCE [LARGE SCALE GENOMIC DNA]</scope>
    <source>
        <strain evidence="2 3">YIM 134122</strain>
    </source>
</reference>
<dbReference type="Gene3D" id="3.90.550.10">
    <property type="entry name" value="Spore Coat Polysaccharide Biosynthesis Protein SpsA, Chain A"/>
    <property type="match status" value="1"/>
</dbReference>
<comment type="caution">
    <text evidence="2">The sequence shown here is derived from an EMBL/GenBank/DDBJ whole genome shotgun (WGS) entry which is preliminary data.</text>
</comment>
<dbReference type="SUPFAM" id="SSF53448">
    <property type="entry name" value="Nucleotide-diphospho-sugar transferases"/>
    <property type="match status" value="1"/>
</dbReference>
<evidence type="ECO:0000313" key="3">
    <source>
        <dbReference type="Proteomes" id="UP001425155"/>
    </source>
</evidence>
<dbReference type="EMBL" id="JBCLVG010000001">
    <property type="protein sequence ID" value="MEN1946549.1"/>
    <property type="molecule type" value="Genomic_DNA"/>
</dbReference>
<dbReference type="EC" id="2.4.-.-" evidence="2"/>
<dbReference type="PANTHER" id="PTHR43685:SF2">
    <property type="entry name" value="GLYCOSYLTRANSFERASE 2-LIKE DOMAIN-CONTAINING PROTEIN"/>
    <property type="match status" value="1"/>
</dbReference>
<feature type="domain" description="Glycosyltransferase 2-like" evidence="1">
    <location>
        <begin position="5"/>
        <end position="125"/>
    </location>
</feature>
<proteinExistence type="predicted"/>
<organism evidence="2 3">
    <name type="scientific">Leifsonia stereocauli</name>
    <dbReference type="NCBI Taxonomy" id="3134136"/>
    <lineage>
        <taxon>Bacteria</taxon>
        <taxon>Bacillati</taxon>
        <taxon>Actinomycetota</taxon>
        <taxon>Actinomycetes</taxon>
        <taxon>Micrococcales</taxon>
        <taxon>Microbacteriaceae</taxon>
        <taxon>Leifsonia</taxon>
    </lineage>
</organism>
<accession>A0ABU9W6M7</accession>
<evidence type="ECO:0000259" key="1">
    <source>
        <dbReference type="Pfam" id="PF00535"/>
    </source>
</evidence>
<dbReference type="InterPro" id="IPR001173">
    <property type="entry name" value="Glyco_trans_2-like"/>
</dbReference>
<name>A0ABU9W6M7_9MICO</name>
<dbReference type="InterPro" id="IPR029044">
    <property type="entry name" value="Nucleotide-diphossugar_trans"/>
</dbReference>
<keyword evidence="3" id="KW-1185">Reference proteome</keyword>
<evidence type="ECO:0000313" key="2">
    <source>
        <dbReference type="EMBL" id="MEN1946549.1"/>
    </source>
</evidence>
<dbReference type="PANTHER" id="PTHR43685">
    <property type="entry name" value="GLYCOSYLTRANSFERASE"/>
    <property type="match status" value="1"/>
</dbReference>
<keyword evidence="2" id="KW-0328">Glycosyltransferase</keyword>
<dbReference type="GO" id="GO:0016757">
    <property type="term" value="F:glycosyltransferase activity"/>
    <property type="evidence" value="ECO:0007669"/>
    <property type="project" value="UniProtKB-KW"/>
</dbReference>